<name>A0ABW5XLT8_9SPHI</name>
<dbReference type="SUPFAM" id="SSF53383">
    <property type="entry name" value="PLP-dependent transferases"/>
    <property type="match status" value="1"/>
</dbReference>
<evidence type="ECO:0000313" key="6">
    <source>
        <dbReference type="EMBL" id="MFD2864068.1"/>
    </source>
</evidence>
<dbReference type="Pfam" id="PF00202">
    <property type="entry name" value="Aminotran_3"/>
    <property type="match status" value="1"/>
</dbReference>
<dbReference type="InterPro" id="IPR015422">
    <property type="entry name" value="PyrdxlP-dep_Trfase_small"/>
</dbReference>
<evidence type="ECO:0000256" key="4">
    <source>
        <dbReference type="ARBA" id="ARBA00022898"/>
    </source>
</evidence>
<keyword evidence="4 5" id="KW-0663">Pyridoxal phosphate</keyword>
<dbReference type="EMBL" id="JBHUON010000004">
    <property type="protein sequence ID" value="MFD2864068.1"/>
    <property type="molecule type" value="Genomic_DNA"/>
</dbReference>
<dbReference type="InterPro" id="IPR015421">
    <property type="entry name" value="PyrdxlP-dep_Trfase_major"/>
</dbReference>
<dbReference type="PANTHER" id="PTHR11986">
    <property type="entry name" value="AMINOTRANSFERASE CLASS III"/>
    <property type="match status" value="1"/>
</dbReference>
<evidence type="ECO:0000313" key="7">
    <source>
        <dbReference type="Proteomes" id="UP001597601"/>
    </source>
</evidence>
<evidence type="ECO:0000256" key="1">
    <source>
        <dbReference type="ARBA" id="ARBA00001933"/>
    </source>
</evidence>
<keyword evidence="3" id="KW-0808">Transferase</keyword>
<dbReference type="InterPro" id="IPR049704">
    <property type="entry name" value="Aminotrans_3_PPA_site"/>
</dbReference>
<evidence type="ECO:0000256" key="5">
    <source>
        <dbReference type="RuleBase" id="RU003560"/>
    </source>
</evidence>
<dbReference type="InterPro" id="IPR005814">
    <property type="entry name" value="Aminotrans_3"/>
</dbReference>
<dbReference type="InterPro" id="IPR050103">
    <property type="entry name" value="Class-III_PLP-dep_AT"/>
</dbReference>
<dbReference type="Gene3D" id="3.90.1150.10">
    <property type="entry name" value="Aspartate Aminotransferase, domain 1"/>
    <property type="match status" value="1"/>
</dbReference>
<dbReference type="Gene3D" id="3.40.640.10">
    <property type="entry name" value="Type I PLP-dependent aspartate aminotransferase-like (Major domain)"/>
    <property type="match status" value="1"/>
</dbReference>
<keyword evidence="2 6" id="KW-0032">Aminotransferase</keyword>
<dbReference type="InterPro" id="IPR015424">
    <property type="entry name" value="PyrdxlP-dep_Trfase"/>
</dbReference>
<dbReference type="PANTHER" id="PTHR11986:SF79">
    <property type="entry name" value="ACETYLORNITHINE AMINOTRANSFERASE, MITOCHONDRIAL"/>
    <property type="match status" value="1"/>
</dbReference>
<comment type="similarity">
    <text evidence="5">Belongs to the class-III pyridoxal-phosphate-dependent aminotransferase family.</text>
</comment>
<dbReference type="RefSeq" id="WP_377124225.1">
    <property type="nucleotide sequence ID" value="NZ_JBHUON010000004.1"/>
</dbReference>
<comment type="cofactor">
    <cofactor evidence="1">
        <name>pyridoxal 5'-phosphate</name>
        <dbReference type="ChEBI" id="CHEBI:597326"/>
    </cofactor>
</comment>
<dbReference type="GO" id="GO:0008483">
    <property type="term" value="F:transaminase activity"/>
    <property type="evidence" value="ECO:0007669"/>
    <property type="project" value="UniProtKB-KW"/>
</dbReference>
<organism evidence="6 7">
    <name type="scientific">Mucilaginibacter antarcticus</name>
    <dbReference type="NCBI Taxonomy" id="1855725"/>
    <lineage>
        <taxon>Bacteria</taxon>
        <taxon>Pseudomonadati</taxon>
        <taxon>Bacteroidota</taxon>
        <taxon>Sphingobacteriia</taxon>
        <taxon>Sphingobacteriales</taxon>
        <taxon>Sphingobacteriaceae</taxon>
        <taxon>Mucilaginibacter</taxon>
    </lineage>
</organism>
<gene>
    <name evidence="6" type="ORF">ACFSYC_05145</name>
</gene>
<evidence type="ECO:0000256" key="2">
    <source>
        <dbReference type="ARBA" id="ARBA00022576"/>
    </source>
</evidence>
<evidence type="ECO:0000256" key="3">
    <source>
        <dbReference type="ARBA" id="ARBA00022679"/>
    </source>
</evidence>
<keyword evidence="7" id="KW-1185">Reference proteome</keyword>
<protein>
    <submittedName>
        <fullName evidence="6">Aspartate aminotransferase family protein</fullName>
    </submittedName>
</protein>
<comment type="caution">
    <text evidence="6">The sequence shown here is derived from an EMBL/GenBank/DDBJ whole genome shotgun (WGS) entry which is preliminary data.</text>
</comment>
<dbReference type="CDD" id="cd00610">
    <property type="entry name" value="OAT_like"/>
    <property type="match status" value="1"/>
</dbReference>
<sequence>MLTLRQLFLANNAQTTNFPLLLEFERAQGINLYDVEGKAYIDLISGIGVSNLGHSNLRVIAAIKNQVDKYMHLMVYGEYVQTPQVRFAEKLVSVLPDNLQSVYFVNSGAEAVEGALKLVKRFTGRSQILACQNSYHGSTHGALSVMGNEDFKQAYRPLLPGINFIEFNNTSHLDSITDQTACVIMETIQGEAGIRVPDFAYMQALRKRCDETGTLLILDEIQAAFGRTGKLFAFEHYGIVPDILLLAKALGGGMPIGAFVSSNNIMDAFKENPILGHITTFGGHPVCCAAGLAALEVLLDENLVEGVAEKEAIMRSLLVHPAIKQIRGKGLMLALELENFELNKKIIDRCIVNGVITDWFLHCDNSMRLAPPLIISSDEIRLACGVIVEAIGFYCN</sequence>
<dbReference type="PIRSF" id="PIRSF000521">
    <property type="entry name" value="Transaminase_4ab_Lys_Orn"/>
    <property type="match status" value="1"/>
</dbReference>
<reference evidence="7" key="1">
    <citation type="journal article" date="2019" name="Int. J. Syst. Evol. Microbiol.">
        <title>The Global Catalogue of Microorganisms (GCM) 10K type strain sequencing project: providing services to taxonomists for standard genome sequencing and annotation.</title>
        <authorList>
            <consortium name="The Broad Institute Genomics Platform"/>
            <consortium name="The Broad Institute Genome Sequencing Center for Infectious Disease"/>
            <person name="Wu L."/>
            <person name="Ma J."/>
        </authorList>
    </citation>
    <scope>NUCLEOTIDE SEQUENCE [LARGE SCALE GENOMIC DNA]</scope>
    <source>
        <strain evidence="7">KCTC 52232</strain>
    </source>
</reference>
<dbReference type="Proteomes" id="UP001597601">
    <property type="component" value="Unassembled WGS sequence"/>
</dbReference>
<proteinExistence type="inferred from homology"/>
<accession>A0ABW5XLT8</accession>
<dbReference type="PROSITE" id="PS00600">
    <property type="entry name" value="AA_TRANSFER_CLASS_3"/>
    <property type="match status" value="1"/>
</dbReference>